<dbReference type="EMBL" id="FNAG01000004">
    <property type="protein sequence ID" value="SDD60978.1"/>
    <property type="molecule type" value="Genomic_DNA"/>
</dbReference>
<feature type="chain" id="PRO_5011780971" evidence="6">
    <location>
        <begin position="26"/>
        <end position="1015"/>
    </location>
</feature>
<dbReference type="PROSITE" id="PS00430">
    <property type="entry name" value="TONB_DEPENDENT_REC_1"/>
    <property type="match status" value="1"/>
</dbReference>
<evidence type="ECO:0000256" key="2">
    <source>
        <dbReference type="ARBA" id="ARBA00022729"/>
    </source>
</evidence>
<sequence length="1015" mass="108471">MKKKLLVNVLQLSLLQLAFAPVVLAQDTAEAEGQEAEEARTLDTIQVTGSRIPRAGFDTLEPATSISRSAIDARGITNIADILNEGPTFGVGTTPEAGQSSFGVGVNFANQFGLGSARTLSLINGRRVVSSNTPTIFGPAGPGLQVDLNIIPVQIVEQVDNLTIGGAPTYGSDAIAGTVNIITRRDYEGAEVSSTIGSTEEGDNLRRNISAIAGSSVGNGRGNIMVSASFDDVEGVLLADRDWGAAAFSFRGNPCASTVPAGRDAATDGRVNTGIPFQTCSPSPATDGIPNSVLIRNDRFNTFTAGGLILGRNLQFAPNGDIVPFDPGVRFGTNAGTATNSSGGDGFNLSETAQITSDVTRRSGTLNFTYDLTDDLRFFAEGLTYSAESLELVDQSIYNVNLFGGLSAPIGFSSQYPLLSAQNRSALEAAGITSFQLSRASRDLVENNARAETDLYRVVLGFDGSFELGGRFFNWEVSGNQGKSESTFFQTVLNQQAFVNALNVAVVNGQVVCSTTPTPGLTIPGGGTPRADANCVPLNLFGEGAPSAAARNYVTDEVLTNTSLEQTIFNANLGGEMFDMWGGPAAFNVGFERRIERGNFQPDFFQQQGLGRAVPITPLVGSFSTKEMFGEFVLPFIDGGRDLPMLKRFDITGKFRRVDNTVNGKFDAYTIGFQYNPIEDLEVRGNVTRSLRAPAITELFTPVAEIFTTVPDPCDSRNVAGGTNPAVRQANCAAFYQAFNLDPNDFTSVAVNATIRGVTGGDPNLQNEDSKAETVGLVWSPSFVDGLRMSVDWYKIDIDDVISNLNATAIATGCFDNPDFNASDVRNANVFCSRIRRTADGQIDGITTGFVNGGFLDFTGWQSQVLYTKDLSDWGWSIGGRGTVALTAFKLNRLETSTNNVVTDVNAGELGNSEYRGQLSLAYDRDRWGVNWQADYTGAAVINVNNTAETQDILGAGAYWLHNAGANFKISDQGVLRFSVTNVFNEDPPIPTLGLSAGAYDILGRRYTLSINWKF</sequence>
<comment type="similarity">
    <text evidence="5">Belongs to the TonB-dependent receptor family.</text>
</comment>
<dbReference type="AlphaFoldDB" id="A0A1G6W5A8"/>
<feature type="domain" description="TonB-dependent receptor-like beta-barrel" evidence="7">
    <location>
        <begin position="606"/>
        <end position="983"/>
    </location>
</feature>
<evidence type="ECO:0000256" key="4">
    <source>
        <dbReference type="ARBA" id="ARBA00023237"/>
    </source>
</evidence>
<name>A0A1G6W5A8_9GAMM</name>
<dbReference type="Pfam" id="PF07715">
    <property type="entry name" value="Plug"/>
    <property type="match status" value="1"/>
</dbReference>
<keyword evidence="5" id="KW-0798">TonB box</keyword>
<comment type="subcellular location">
    <subcellularLocation>
        <location evidence="1 5">Cell outer membrane</location>
    </subcellularLocation>
</comment>
<evidence type="ECO:0000256" key="3">
    <source>
        <dbReference type="ARBA" id="ARBA00023136"/>
    </source>
</evidence>
<dbReference type="InterPro" id="IPR010916">
    <property type="entry name" value="TonB_box_CS"/>
</dbReference>
<dbReference type="Gene3D" id="2.170.130.10">
    <property type="entry name" value="TonB-dependent receptor, plug domain"/>
    <property type="match status" value="1"/>
</dbReference>
<keyword evidence="2 6" id="KW-0732">Signal</keyword>
<dbReference type="InterPro" id="IPR012910">
    <property type="entry name" value="Plug_dom"/>
</dbReference>
<evidence type="ECO:0000313" key="9">
    <source>
        <dbReference type="EMBL" id="SDD60978.1"/>
    </source>
</evidence>
<reference evidence="9 10" key="1">
    <citation type="submission" date="2016-10" db="EMBL/GenBank/DDBJ databases">
        <authorList>
            <person name="de Groot N.N."/>
        </authorList>
    </citation>
    <scope>NUCLEOTIDE SEQUENCE [LARGE SCALE GENOMIC DNA]</scope>
    <source>
        <strain evidence="9 10">DSM 16957</strain>
    </source>
</reference>
<dbReference type="InterPro" id="IPR037066">
    <property type="entry name" value="Plug_dom_sf"/>
</dbReference>
<dbReference type="Proteomes" id="UP000199603">
    <property type="component" value="Unassembled WGS sequence"/>
</dbReference>
<feature type="signal peptide" evidence="6">
    <location>
        <begin position="1"/>
        <end position="25"/>
    </location>
</feature>
<gene>
    <name evidence="9" type="ORF">SAMN04488509_104136</name>
</gene>
<dbReference type="PANTHER" id="PTHR47234:SF2">
    <property type="entry name" value="TONB-DEPENDENT RECEPTOR"/>
    <property type="match status" value="1"/>
</dbReference>
<keyword evidence="10" id="KW-1185">Reference proteome</keyword>
<dbReference type="GO" id="GO:0009279">
    <property type="term" value="C:cell outer membrane"/>
    <property type="evidence" value="ECO:0007669"/>
    <property type="project" value="UniProtKB-SubCell"/>
</dbReference>
<evidence type="ECO:0000256" key="1">
    <source>
        <dbReference type="ARBA" id="ARBA00004442"/>
    </source>
</evidence>
<evidence type="ECO:0000259" key="8">
    <source>
        <dbReference type="Pfam" id="PF07715"/>
    </source>
</evidence>
<feature type="domain" description="TonB-dependent receptor plug" evidence="8">
    <location>
        <begin position="58"/>
        <end position="178"/>
    </location>
</feature>
<dbReference type="Gene3D" id="2.40.170.20">
    <property type="entry name" value="TonB-dependent receptor, beta-barrel domain"/>
    <property type="match status" value="1"/>
</dbReference>
<accession>A0A1G6W5A8</accession>
<keyword evidence="9" id="KW-0675">Receptor</keyword>
<organism evidence="9 10">
    <name type="scientific">Aquimonas voraii</name>
    <dbReference type="NCBI Taxonomy" id="265719"/>
    <lineage>
        <taxon>Bacteria</taxon>
        <taxon>Pseudomonadati</taxon>
        <taxon>Pseudomonadota</taxon>
        <taxon>Gammaproteobacteria</taxon>
        <taxon>Lysobacterales</taxon>
        <taxon>Lysobacteraceae</taxon>
        <taxon>Aquimonas</taxon>
    </lineage>
</organism>
<dbReference type="Pfam" id="PF00593">
    <property type="entry name" value="TonB_dep_Rec_b-barrel"/>
    <property type="match status" value="1"/>
</dbReference>
<evidence type="ECO:0000313" key="10">
    <source>
        <dbReference type="Proteomes" id="UP000199603"/>
    </source>
</evidence>
<evidence type="ECO:0000259" key="7">
    <source>
        <dbReference type="Pfam" id="PF00593"/>
    </source>
</evidence>
<evidence type="ECO:0000256" key="5">
    <source>
        <dbReference type="RuleBase" id="RU003357"/>
    </source>
</evidence>
<evidence type="ECO:0000256" key="6">
    <source>
        <dbReference type="SAM" id="SignalP"/>
    </source>
</evidence>
<dbReference type="PANTHER" id="PTHR47234">
    <property type="match status" value="1"/>
</dbReference>
<dbReference type="SUPFAM" id="SSF56935">
    <property type="entry name" value="Porins"/>
    <property type="match status" value="1"/>
</dbReference>
<proteinExistence type="inferred from homology"/>
<dbReference type="RefSeq" id="WP_091241838.1">
    <property type="nucleotide sequence ID" value="NZ_FNAG01000004.1"/>
</dbReference>
<dbReference type="InterPro" id="IPR036942">
    <property type="entry name" value="Beta-barrel_TonB_sf"/>
</dbReference>
<dbReference type="InterPro" id="IPR000531">
    <property type="entry name" value="Beta-barrel_TonB"/>
</dbReference>
<dbReference type="STRING" id="265719.SAMN04488509_104136"/>
<protein>
    <submittedName>
        <fullName evidence="9">Outer membrane cobalamin receptor protein</fullName>
    </submittedName>
</protein>
<keyword evidence="3 5" id="KW-0472">Membrane</keyword>
<keyword evidence="4" id="KW-0998">Cell outer membrane</keyword>
<dbReference type="OrthoDB" id="6276154at2"/>